<organism evidence="4 5">
    <name type="scientific">Saponaria officinalis</name>
    <name type="common">Common soapwort</name>
    <name type="synonym">Lychnis saponaria</name>
    <dbReference type="NCBI Taxonomy" id="3572"/>
    <lineage>
        <taxon>Eukaryota</taxon>
        <taxon>Viridiplantae</taxon>
        <taxon>Streptophyta</taxon>
        <taxon>Embryophyta</taxon>
        <taxon>Tracheophyta</taxon>
        <taxon>Spermatophyta</taxon>
        <taxon>Magnoliopsida</taxon>
        <taxon>eudicotyledons</taxon>
        <taxon>Gunneridae</taxon>
        <taxon>Pentapetalae</taxon>
        <taxon>Caryophyllales</taxon>
        <taxon>Caryophyllaceae</taxon>
        <taxon>Caryophylleae</taxon>
        <taxon>Saponaria</taxon>
    </lineage>
</organism>
<keyword evidence="2" id="KW-0677">Repeat</keyword>
<dbReference type="Pfam" id="PF01535">
    <property type="entry name" value="PPR"/>
    <property type="match status" value="1"/>
</dbReference>
<dbReference type="Gene3D" id="1.25.40.10">
    <property type="entry name" value="Tetratricopeptide repeat domain"/>
    <property type="match status" value="1"/>
</dbReference>
<name>A0AAW1NAW0_SAPOF</name>
<comment type="caution">
    <text evidence="4">The sequence shown here is derived from an EMBL/GenBank/DDBJ whole genome shotgun (WGS) entry which is preliminary data.</text>
</comment>
<dbReference type="Pfam" id="PF13041">
    <property type="entry name" value="PPR_2"/>
    <property type="match status" value="1"/>
</dbReference>
<keyword evidence="5" id="KW-1185">Reference proteome</keyword>
<dbReference type="AlphaFoldDB" id="A0AAW1NAW0"/>
<evidence type="ECO:0000256" key="3">
    <source>
        <dbReference type="PROSITE-ProRule" id="PRU00708"/>
    </source>
</evidence>
<accession>A0AAW1NAW0</accession>
<dbReference type="Pfam" id="PF12854">
    <property type="entry name" value="PPR_1"/>
    <property type="match status" value="1"/>
</dbReference>
<feature type="repeat" description="PPR" evidence="3">
    <location>
        <begin position="75"/>
        <end position="109"/>
    </location>
</feature>
<dbReference type="GO" id="GO:0003729">
    <property type="term" value="F:mRNA binding"/>
    <property type="evidence" value="ECO:0007669"/>
    <property type="project" value="TreeGrafter"/>
</dbReference>
<proteinExistence type="inferred from homology"/>
<dbReference type="InterPro" id="IPR011990">
    <property type="entry name" value="TPR-like_helical_dom_sf"/>
</dbReference>
<dbReference type="Proteomes" id="UP001443914">
    <property type="component" value="Unassembled WGS sequence"/>
</dbReference>
<evidence type="ECO:0000313" key="4">
    <source>
        <dbReference type="EMBL" id="KAK9755303.1"/>
    </source>
</evidence>
<protein>
    <recommendedName>
        <fullName evidence="6">Pentatricopeptide repeat-containing protein</fullName>
    </recommendedName>
</protein>
<dbReference type="EMBL" id="JBDFQZ010000001">
    <property type="protein sequence ID" value="KAK9755303.1"/>
    <property type="molecule type" value="Genomic_DNA"/>
</dbReference>
<evidence type="ECO:0000313" key="5">
    <source>
        <dbReference type="Proteomes" id="UP001443914"/>
    </source>
</evidence>
<gene>
    <name evidence="4" type="ORF">RND81_01G016600</name>
</gene>
<dbReference type="PANTHER" id="PTHR47933:SF11">
    <property type="entry name" value="PENTATRICOPEPTIDE REPEAT-CONTAINING PROTEIN 2"/>
    <property type="match status" value="1"/>
</dbReference>
<dbReference type="PANTHER" id="PTHR47933">
    <property type="entry name" value="PENTATRICOPEPTIDE REPEAT-CONTAINING PROTEIN 1, MITOCHONDRIAL"/>
    <property type="match status" value="1"/>
</dbReference>
<dbReference type="InterPro" id="IPR002885">
    <property type="entry name" value="PPR_rpt"/>
</dbReference>
<evidence type="ECO:0000256" key="1">
    <source>
        <dbReference type="ARBA" id="ARBA00007626"/>
    </source>
</evidence>
<reference evidence="4" key="1">
    <citation type="submission" date="2024-03" db="EMBL/GenBank/DDBJ databases">
        <title>WGS assembly of Saponaria officinalis var. Norfolk2.</title>
        <authorList>
            <person name="Jenkins J."/>
            <person name="Shu S."/>
            <person name="Grimwood J."/>
            <person name="Barry K."/>
            <person name="Goodstein D."/>
            <person name="Schmutz J."/>
            <person name="Leebens-Mack J."/>
            <person name="Osbourn A."/>
        </authorList>
    </citation>
    <scope>NUCLEOTIDE SEQUENCE [LARGE SCALE GENOMIC DNA]</scope>
    <source>
        <strain evidence="4">JIC</strain>
    </source>
</reference>
<sequence>MVTTLAVSDRFDALRVVLLERLPVMPCPCSDGIFCCPRIEPIFRFAINCFCRVGRLDDALLAFDTMRKLIDGRPNVVLYNVLIHGFVKNGRRDKALSLYDRLVNDRVKPDVFTFNILISGYCKSSMFGSGLALFKEMRVKGCEPNVVTFNTLIRGFFTDRKFEKGLLWHMK</sequence>
<evidence type="ECO:0000256" key="2">
    <source>
        <dbReference type="ARBA" id="ARBA00022737"/>
    </source>
</evidence>
<dbReference type="NCBIfam" id="TIGR00756">
    <property type="entry name" value="PPR"/>
    <property type="match status" value="3"/>
</dbReference>
<comment type="similarity">
    <text evidence="1">Belongs to the PPR family. P subfamily.</text>
</comment>
<feature type="repeat" description="PPR" evidence="3">
    <location>
        <begin position="110"/>
        <end position="144"/>
    </location>
</feature>
<evidence type="ECO:0008006" key="6">
    <source>
        <dbReference type="Google" id="ProtNLM"/>
    </source>
</evidence>
<dbReference type="PROSITE" id="PS51375">
    <property type="entry name" value="PPR"/>
    <property type="match status" value="2"/>
</dbReference>
<dbReference type="InterPro" id="IPR051240">
    <property type="entry name" value="Mito_RNA-Proc/Resp"/>
</dbReference>